<feature type="transmembrane region" description="Helical" evidence="1">
    <location>
        <begin position="28"/>
        <end position="50"/>
    </location>
</feature>
<keyword evidence="1" id="KW-1133">Transmembrane helix</keyword>
<dbReference type="OrthoDB" id="5768004at2"/>
<keyword evidence="3" id="KW-1185">Reference proteome</keyword>
<dbReference type="Proteomes" id="UP000318126">
    <property type="component" value="Unassembled WGS sequence"/>
</dbReference>
<proteinExistence type="predicted"/>
<sequence length="167" mass="17575">MSPNKIVFANASQGTYSKNPPSSQQGSALVIGIFVITVMFLMATSLLNVLEDADEQVNLEVWGTRAFATANSGADRALAQLFPLTATDNTATSCSNVTSPWNAGTDNPSLVGFHGCSVVITCDSTNVIASITQYRITSVASCETGNCTGNDVNCLRVSRSVEVEARD</sequence>
<organism evidence="2 3">
    <name type="scientific">Shewanella hanedai</name>
    <name type="common">Alteromonas hanedai</name>
    <dbReference type="NCBI Taxonomy" id="25"/>
    <lineage>
        <taxon>Bacteria</taxon>
        <taxon>Pseudomonadati</taxon>
        <taxon>Pseudomonadota</taxon>
        <taxon>Gammaproteobacteria</taxon>
        <taxon>Alteromonadales</taxon>
        <taxon>Shewanellaceae</taxon>
        <taxon>Shewanella</taxon>
    </lineage>
</organism>
<evidence type="ECO:0000256" key="1">
    <source>
        <dbReference type="SAM" id="Phobius"/>
    </source>
</evidence>
<keyword evidence="1" id="KW-0472">Membrane</keyword>
<comment type="caution">
    <text evidence="2">The sequence shown here is derived from an EMBL/GenBank/DDBJ whole genome shotgun (WGS) entry which is preliminary data.</text>
</comment>
<reference evidence="3" key="1">
    <citation type="submission" date="2019-07" db="EMBL/GenBank/DDBJ databases">
        <title>Shewanella sp. YLB-08 draft genomic sequence.</title>
        <authorList>
            <person name="Yu L."/>
        </authorList>
    </citation>
    <scope>NUCLEOTIDE SEQUENCE [LARGE SCALE GENOMIC DNA]</scope>
    <source>
        <strain evidence="3">JCM 20706</strain>
    </source>
</reference>
<dbReference type="EMBL" id="VKGK01000002">
    <property type="protein sequence ID" value="TRY16002.1"/>
    <property type="molecule type" value="Genomic_DNA"/>
</dbReference>
<evidence type="ECO:0000313" key="3">
    <source>
        <dbReference type="Proteomes" id="UP000318126"/>
    </source>
</evidence>
<dbReference type="AlphaFoldDB" id="A0A553JU64"/>
<name>A0A553JU64_SHEHA</name>
<gene>
    <name evidence="2" type="ORF">FN961_03235</name>
</gene>
<protein>
    <submittedName>
        <fullName evidence="2">MSHA biogenesis protein MshP</fullName>
    </submittedName>
</protein>
<evidence type="ECO:0000313" key="2">
    <source>
        <dbReference type="EMBL" id="TRY16002.1"/>
    </source>
</evidence>
<accession>A0A553JU64</accession>
<dbReference type="RefSeq" id="WP_143563097.1">
    <property type="nucleotide sequence ID" value="NZ_BMPL01000002.1"/>
</dbReference>
<keyword evidence="1" id="KW-0812">Transmembrane</keyword>